<organism evidence="1 2">
    <name type="scientific">Streptomyces scopuliridis RB72</name>
    <dbReference type="NCBI Taxonomy" id="1440053"/>
    <lineage>
        <taxon>Bacteria</taxon>
        <taxon>Bacillati</taxon>
        <taxon>Actinomycetota</taxon>
        <taxon>Actinomycetes</taxon>
        <taxon>Kitasatosporales</taxon>
        <taxon>Streptomycetaceae</taxon>
        <taxon>Streptomyces</taxon>
    </lineage>
</organism>
<reference evidence="1 2" key="1">
    <citation type="submission" date="2013-12" db="EMBL/GenBank/DDBJ databases">
        <title>Annotated genome of Streptomyces scopuliridis.</title>
        <authorList>
            <person name="Olson J.B."/>
        </authorList>
    </citation>
    <scope>NUCLEOTIDE SEQUENCE [LARGE SCALE GENOMIC DNA]</scope>
    <source>
        <strain evidence="1 2">RB72</strain>
    </source>
</reference>
<gene>
    <name evidence="1" type="ORF">Y717_31225</name>
</gene>
<dbReference type="Proteomes" id="UP000245992">
    <property type="component" value="Unassembled WGS sequence"/>
</dbReference>
<dbReference type="AlphaFoldDB" id="A0A2T7T8Z4"/>
<protein>
    <submittedName>
        <fullName evidence="1">Uncharacterized protein</fullName>
    </submittedName>
</protein>
<comment type="caution">
    <text evidence="1">The sequence shown here is derived from an EMBL/GenBank/DDBJ whole genome shotgun (WGS) entry which is preliminary data.</text>
</comment>
<proteinExistence type="predicted"/>
<accession>A0A2T7T8Z4</accession>
<sequence length="51" mass="5232">MPPGRAALRGHCLELVEIHGADLDAAALWAAIEEVAPREAVMGAARPGLTG</sequence>
<keyword evidence="2" id="KW-1185">Reference proteome</keyword>
<dbReference type="EMBL" id="AZSP01000133">
    <property type="protein sequence ID" value="PVE11640.1"/>
    <property type="molecule type" value="Genomic_DNA"/>
</dbReference>
<name>A0A2T7T8Z4_9ACTN</name>
<evidence type="ECO:0000313" key="1">
    <source>
        <dbReference type="EMBL" id="PVE11640.1"/>
    </source>
</evidence>
<evidence type="ECO:0000313" key="2">
    <source>
        <dbReference type="Proteomes" id="UP000245992"/>
    </source>
</evidence>